<organism evidence="2 3">
    <name type="scientific">Jutongia hominis</name>
    <dbReference type="NCBI Taxonomy" id="2763664"/>
    <lineage>
        <taxon>Bacteria</taxon>
        <taxon>Bacillati</taxon>
        <taxon>Bacillota</taxon>
        <taxon>Clostridia</taxon>
        <taxon>Lachnospirales</taxon>
        <taxon>Lachnospiraceae</taxon>
        <taxon>Jutongia</taxon>
    </lineage>
</organism>
<protein>
    <submittedName>
        <fullName evidence="2">Uncharacterized protein</fullName>
    </submittedName>
</protein>
<feature type="compositionally biased region" description="Low complexity" evidence="1">
    <location>
        <begin position="37"/>
        <end position="52"/>
    </location>
</feature>
<dbReference type="PROSITE" id="PS51257">
    <property type="entry name" value="PROKAR_LIPOPROTEIN"/>
    <property type="match status" value="1"/>
</dbReference>
<dbReference type="RefSeq" id="WP_249302216.1">
    <property type="nucleotide sequence ID" value="NZ_JACRSW010000001.1"/>
</dbReference>
<reference evidence="2 3" key="1">
    <citation type="submission" date="2020-08" db="EMBL/GenBank/DDBJ databases">
        <title>Genome public.</title>
        <authorList>
            <person name="Liu C."/>
            <person name="Sun Q."/>
        </authorList>
    </citation>
    <scope>NUCLEOTIDE SEQUENCE [LARGE SCALE GENOMIC DNA]</scope>
    <source>
        <strain evidence="2 3">BX3</strain>
    </source>
</reference>
<comment type="caution">
    <text evidence="2">The sequence shown here is derived from an EMBL/GenBank/DDBJ whole genome shotgun (WGS) entry which is preliminary data.</text>
</comment>
<accession>A0ABR7MQZ9</accession>
<feature type="region of interest" description="Disordered" evidence="1">
    <location>
        <begin position="24"/>
        <end position="56"/>
    </location>
</feature>
<proteinExistence type="predicted"/>
<evidence type="ECO:0000313" key="2">
    <source>
        <dbReference type="EMBL" id="MBC8556232.1"/>
    </source>
</evidence>
<evidence type="ECO:0000256" key="1">
    <source>
        <dbReference type="SAM" id="MobiDB-lite"/>
    </source>
</evidence>
<dbReference type="Proteomes" id="UP000637513">
    <property type="component" value="Unassembled WGS sequence"/>
</dbReference>
<evidence type="ECO:0000313" key="3">
    <source>
        <dbReference type="Proteomes" id="UP000637513"/>
    </source>
</evidence>
<dbReference type="EMBL" id="JACRSW010000001">
    <property type="protein sequence ID" value="MBC8556232.1"/>
    <property type="molecule type" value="Genomic_DNA"/>
</dbReference>
<gene>
    <name evidence="2" type="ORF">H8700_00650</name>
</gene>
<name>A0ABR7MQZ9_9FIRM</name>
<keyword evidence="3" id="KW-1185">Reference proteome</keyword>
<sequence length="217" mass="23996">MKRKNVLVLGMTIVLIGAMLSGCGKNSDKKKNVSVTSEQSQQKKSSQNENSSAVAMKRTSNSNLIPLNNAEGIYDEKKGSSWVKIATIWDPELTLYDTESYVKDTKAIAVTFDVTGLDIKDMKCYWNYMIADSQGNEISCWDTNYKTDDVKIEKDGTYQMVFDVSKVDGGDVAELKSLQLVFPDTSTATTMKVKVTDAVCVTDAKEIGTIYKTGFIE</sequence>